<proteinExistence type="predicted"/>
<dbReference type="KEGG" id="bpt:Bpet3980"/>
<evidence type="ECO:0000256" key="1">
    <source>
        <dbReference type="SAM" id="MobiDB-lite"/>
    </source>
</evidence>
<sequence>MRAARLLWKFKNMQRAQSVRRGLSVNVPSMRQTALRMAIVSALGACGWAAATAAQAAQCWSTTDNNEVPAGNYSYAFTQCSGDDADDDNKTGETGPDVPMTVYGDFSADSTIYSEGAGYDGFTGSPGVVTAYSRGGQGYDEGSGGQSGYVTVTNYGNITYDGTAANTFNSLVQARSLGGSGATDNHNNDSNGGDGGLGQAVSVTNSGTLTMNSSALTSEEGLFGIYALAAGGNGGNQNDPTLDYGDQWGGNGGNASTVTVTDTGVINLGNSAARLLTNTAGAAIFAQSAGGQGGDNNGNAGTGGTVQVVHKGSTSSYWQAYADAQVFGINALSIGGDGTASSDNSDNGGNGGGDSSSWTQQVTVDAYGSIVLDVANSSSDVTVEGAGIAARAIGGKGGMGPPKDHSGGNGGTGGSAIVNMYSEASVTTHGDNILGVVAQSLGGQGGDGGDGTALAGQGGGGGFGGNASDVYISAQSGAAISTTGDFATGMLAHSIGGGGGTGGDFVAVLGGQGGNGGNGGDAGQAAISSLATLSTTGDHAYGMLAQSIAGSGGAGGVDTSAAVALGGDGAGGGAANQVNITNYGTITTGGYSAHGIVAQSIGGGGGAAGSANGALSVGGNAAGETPSSGGSVWINNQAAITTTGDAAVGMLAQSIGGGGGSGGDANGVVTVGGSGASAGDGGTVSIAQGFGNIQTFGNYSAGVLAQSVGGGGGNGGDTLSLSAGAALAIGGTGSSGGNGGSVCIANDSACDIPPYGFLTTVATHGNYAPGVIAQSVGGGGGNGGSTKTDAVESFLALQLGGKAGGGGVGGSSVVSLESLVAATGGAHSIGVLSQSIGGGGGTGGAANYTTEDLGFTAAVVVGGGGGAGGDGGASTVKLTKSFVGTGMDFASPDIDPETYAPNDAFGILAQSIGGGGGSGGSSVANELVAAVPTGEGASVAFTFSAAVGGNGGSGGDACPAGDATCATSVTLVQGTTVATLGDGSHGVVAQSIGGGGGNGGDASTLSALLGDENTLSLQAGMSLGGQGSAGGDGATVNVSLGDSGAAYAAAPPSLRLPPSASGVPASSIITYGNYANGVLAQSIGGGGGNGGVGSSNSYAHGGPATLKVNLALGGTGGSGGVGGDVNITLNPNFTIRTLGSGSRGIVAQSIGGGGGASQGGTMSVAAGLDEDSPSGRLQLGLGANGGSGNVAGKVAATLLGAIRTEGGDADGVLLQSIGGGGGLGGSIGADASSNPILDRIGIHSDNSARLDDTGATYVFGVDVGGTGGTGGHGGEVDLTFAGQIATSGDWADGLVAQSIGGGGGTGGSSTATGSKVSANATIGVGGNGGVAGDGGTITAYFDGSHNNKIATAGYSAYGVLLQSIGGGGGQGADGSDQAHGTITVGASFGGSGGIAGDGGTIQSPEGQDAGWLAVATQGDDAVGLAMQSIGGGGGIGGAGNSSSRYLEQDSHAMQLSVGGNGGLAGAGGTVDMTFGINASTQGDRAYGLLAQSIGGGGGLAGAGSANNLTSVTLGGRNGATGDGGAVSLALNAGSVISTTGAGAHALVAQSIGGGGGIAGDTAQAVQLDASHWQPSGTNSGGSAVTGGSGNGSAVTVDVNGSIVTSGAGAFGILAQSIGGGGGLGGGLVPDGAGDGGTISQGFAGSTGGSGSGAEVTVTQAGSIVVAGAGSTGIFAQSAGGDGAGAVTVNVNGSVTGGSGSSGYGVWVASPAQNVLNVGADGQIIAGQGGAAVRHDGAALSGAGAALAPAGAATLAINNAGSIRGNIECQNGGGVACDVDNARGGFLGDATLYQANIDNAGRVVIGKAGAFDTLTVTGDFTLQSGGILQADVDFERLKAPHMVVQGDTRLDGQLDVQPITLLPGREVTVATLEGGIQGVPQVLDSAVIDYDARLQGNSVRVRAASADFAAPSMGLGDNPRAVARHLQRAWDLGGNAAMAPLFAALDTASRGGADAYSDQLSDLSPGVAVAPAAQMQASMARFAGAMMSCPAFLAGDALTGEQDCLWGQVSGLSTNQDGDGGVSGFSLDGVTYQFGGQRQVSPGWFLGGSVAYENTHLRGDDGRVSGKGDSGYAGVVLKREAGPWTFSAGLGGGYGQYDVDRRIRIPGLQSTARSSPDIYGAALRLRIARTFASDQFYLKPYVDLDALYTHMPRYSESGNALHLDVESSNEFVLGLSPMLEVGGKVSLDNGAVMRPFAYGGVSFLSKDEYTARARLQGAPDGTGSFETSLPVDDVIGRLGAGLQVSNAGGVDFRLQYDGEFSSHIQSHRASLKLMVPF</sequence>
<name>A9I6P1_BORPD</name>
<gene>
    <name evidence="3" type="ordered locus">Bpet3980</name>
</gene>
<dbReference type="EMBL" id="AM902716">
    <property type="protein sequence ID" value="CAP44326.1"/>
    <property type="molecule type" value="Genomic_DNA"/>
</dbReference>
<dbReference type="eggNOG" id="COG4625">
    <property type="taxonomic scope" value="Bacteria"/>
</dbReference>
<dbReference type="PROSITE" id="PS51208">
    <property type="entry name" value="AUTOTRANSPORTER"/>
    <property type="match status" value="1"/>
</dbReference>
<evidence type="ECO:0000313" key="3">
    <source>
        <dbReference type="EMBL" id="CAP44326.1"/>
    </source>
</evidence>
<organism evidence="3 4">
    <name type="scientific">Bordetella petrii (strain ATCC BAA-461 / DSM 12804 / CCUG 43448 / CIP 107267 / Se-1111R)</name>
    <dbReference type="NCBI Taxonomy" id="340100"/>
    <lineage>
        <taxon>Bacteria</taxon>
        <taxon>Pseudomonadati</taxon>
        <taxon>Pseudomonadota</taxon>
        <taxon>Betaproteobacteria</taxon>
        <taxon>Burkholderiales</taxon>
        <taxon>Alcaligenaceae</taxon>
        <taxon>Bordetella</taxon>
    </lineage>
</organism>
<feature type="region of interest" description="Disordered" evidence="1">
    <location>
        <begin position="179"/>
        <end position="199"/>
    </location>
</feature>
<evidence type="ECO:0000313" key="4">
    <source>
        <dbReference type="Proteomes" id="UP000001225"/>
    </source>
</evidence>
<accession>A9I6P1</accession>
<dbReference type="STRING" id="94624.Bpet3980"/>
<protein>
    <submittedName>
        <fullName evidence="3">Autotransporter</fullName>
    </submittedName>
</protein>
<dbReference type="SMART" id="SM00869">
    <property type="entry name" value="Autotransporter"/>
    <property type="match status" value="1"/>
</dbReference>
<dbReference type="InterPro" id="IPR036709">
    <property type="entry name" value="Autotransporte_beta_dom_sf"/>
</dbReference>
<dbReference type="SUPFAM" id="SSF103515">
    <property type="entry name" value="Autotransporter"/>
    <property type="match status" value="1"/>
</dbReference>
<keyword evidence="4" id="KW-1185">Reference proteome</keyword>
<evidence type="ECO:0000259" key="2">
    <source>
        <dbReference type="PROSITE" id="PS51208"/>
    </source>
</evidence>
<dbReference type="InterPro" id="IPR005546">
    <property type="entry name" value="Autotransporte_beta"/>
</dbReference>
<feature type="domain" description="Autotransporter" evidence="2">
    <location>
        <begin position="1997"/>
        <end position="2276"/>
    </location>
</feature>
<reference evidence="3 4" key="1">
    <citation type="journal article" date="2008" name="BMC Genomics">
        <title>The missing link: Bordetella petrii is endowed with both the metabolic versatility of environmental bacteria and virulence traits of pathogenic Bordetellae.</title>
        <authorList>
            <person name="Gross R."/>
            <person name="Guzman C.A."/>
            <person name="Sebaihia M."/>
            <person name="Martins Dos Santos V.A."/>
            <person name="Pieper D.H."/>
            <person name="Koebnik R."/>
            <person name="Lechner M."/>
            <person name="Bartels D."/>
            <person name="Buhrmester J."/>
            <person name="Choudhuri J.V."/>
            <person name="Ebensen T."/>
            <person name="Gaigalat L."/>
            <person name="Herrmann S."/>
            <person name="Khachane A.N."/>
            <person name="Larisch C."/>
            <person name="Link S."/>
            <person name="Linke B."/>
            <person name="Meyer F."/>
            <person name="Mormann S."/>
            <person name="Nakunst D."/>
            <person name="Rueckert C."/>
            <person name="Schneiker-Bekel S."/>
            <person name="Schulze K."/>
            <person name="Vorhoelter F.J."/>
            <person name="Yevsa T."/>
            <person name="Engle J.T."/>
            <person name="Goldman W.E."/>
            <person name="Puehler A."/>
            <person name="Goebel U.B."/>
            <person name="Goesmann A."/>
            <person name="Bloecker H."/>
            <person name="Kaiser O."/>
            <person name="Martinez-Arias R."/>
        </authorList>
    </citation>
    <scope>NUCLEOTIDE SEQUENCE [LARGE SCALE GENOMIC DNA]</scope>
    <source>
        <strain evidence="4">ATCC BAA-461 / DSM 12804 / CCUG 43448 / CIP 107267 / Se-1111R</strain>
    </source>
</reference>
<dbReference type="Proteomes" id="UP000001225">
    <property type="component" value="Chromosome"/>
</dbReference>
<feature type="region of interest" description="Disordered" evidence="1">
    <location>
        <begin position="338"/>
        <end position="359"/>
    </location>
</feature>